<dbReference type="PANTHER" id="PTHR46513">
    <property type="entry name" value="VITELLOGENIN RECEPTOR-LIKE PROTEIN-RELATED-RELATED"/>
    <property type="match status" value="1"/>
</dbReference>
<reference evidence="1 2" key="1">
    <citation type="submission" date="2013-12" db="EMBL/GenBank/DDBJ databases">
        <title>Draft genome of the parsitic nematode Ancylostoma duodenale.</title>
        <authorList>
            <person name="Mitreva M."/>
        </authorList>
    </citation>
    <scope>NUCLEOTIDE SEQUENCE [LARGE SCALE GENOMIC DNA]</scope>
    <source>
        <strain evidence="1 2">Zhejiang</strain>
    </source>
</reference>
<dbReference type="SMART" id="SM00135">
    <property type="entry name" value="LY"/>
    <property type="match status" value="1"/>
</dbReference>
<protein>
    <recommendedName>
        <fullName evidence="3">Low-density lipoprotein receptor repeat class B</fullName>
    </recommendedName>
</protein>
<proteinExistence type="predicted"/>
<dbReference type="Proteomes" id="UP000054047">
    <property type="component" value="Unassembled WGS sequence"/>
</dbReference>
<evidence type="ECO:0008006" key="3">
    <source>
        <dbReference type="Google" id="ProtNLM"/>
    </source>
</evidence>
<dbReference type="OrthoDB" id="6076617at2759"/>
<dbReference type="AlphaFoldDB" id="A0A0C2FNQ0"/>
<evidence type="ECO:0000313" key="1">
    <source>
        <dbReference type="EMBL" id="KIH50225.1"/>
    </source>
</evidence>
<gene>
    <name evidence="1" type="ORF">ANCDUO_19698</name>
</gene>
<name>A0A0C2FNQ0_9BILA</name>
<evidence type="ECO:0000313" key="2">
    <source>
        <dbReference type="Proteomes" id="UP000054047"/>
    </source>
</evidence>
<sequence length="135" mass="15542">MFFTNQFKVEGAAMDGSRRRTLINTHTHQVSGIVVDIPAKRVYWVDPKVDRVESIDYQKLVEGKKCIDSIDYLLFSSNKIVRGIFPDQVQNSLSEAILPISPISQRRIGMYFEVECDVHGNSFFYADIMDNTVYR</sequence>
<dbReference type="Gene3D" id="2.120.10.30">
    <property type="entry name" value="TolB, C-terminal domain"/>
    <property type="match status" value="1"/>
</dbReference>
<dbReference type="InterPro" id="IPR000033">
    <property type="entry name" value="LDLR_classB_rpt"/>
</dbReference>
<dbReference type="SUPFAM" id="SSF63825">
    <property type="entry name" value="YWTD domain"/>
    <property type="match status" value="1"/>
</dbReference>
<dbReference type="EMBL" id="KN750366">
    <property type="protein sequence ID" value="KIH50225.1"/>
    <property type="molecule type" value="Genomic_DNA"/>
</dbReference>
<keyword evidence="2" id="KW-1185">Reference proteome</keyword>
<organism evidence="1 2">
    <name type="scientific">Ancylostoma duodenale</name>
    <dbReference type="NCBI Taxonomy" id="51022"/>
    <lineage>
        <taxon>Eukaryota</taxon>
        <taxon>Metazoa</taxon>
        <taxon>Ecdysozoa</taxon>
        <taxon>Nematoda</taxon>
        <taxon>Chromadorea</taxon>
        <taxon>Rhabditida</taxon>
        <taxon>Rhabditina</taxon>
        <taxon>Rhabditomorpha</taxon>
        <taxon>Strongyloidea</taxon>
        <taxon>Ancylostomatidae</taxon>
        <taxon>Ancylostomatinae</taxon>
        <taxon>Ancylostoma</taxon>
    </lineage>
</organism>
<dbReference type="PANTHER" id="PTHR46513:SF13">
    <property type="entry name" value="EGF-LIKE DOMAIN-CONTAINING PROTEIN"/>
    <property type="match status" value="1"/>
</dbReference>
<dbReference type="InterPro" id="IPR011042">
    <property type="entry name" value="6-blade_b-propeller_TolB-like"/>
</dbReference>
<accession>A0A0C2FNQ0</accession>
<dbReference type="InterPro" id="IPR050778">
    <property type="entry name" value="Cueball_EGF_LRP_Nidogen"/>
</dbReference>